<proteinExistence type="predicted"/>
<reference evidence="1" key="1">
    <citation type="submission" date="2018-05" db="EMBL/GenBank/DDBJ databases">
        <authorList>
            <person name="Lanie J.A."/>
            <person name="Ng W.-L."/>
            <person name="Kazmierczak K.M."/>
            <person name="Andrzejewski T.M."/>
            <person name="Davidsen T.M."/>
            <person name="Wayne K.J."/>
            <person name="Tettelin H."/>
            <person name="Glass J.I."/>
            <person name="Rusch D."/>
            <person name="Podicherti R."/>
            <person name="Tsui H.-C.T."/>
            <person name="Winkler M.E."/>
        </authorList>
    </citation>
    <scope>NUCLEOTIDE SEQUENCE</scope>
</reference>
<organism evidence="1">
    <name type="scientific">marine metagenome</name>
    <dbReference type="NCBI Taxonomy" id="408172"/>
    <lineage>
        <taxon>unclassified sequences</taxon>
        <taxon>metagenomes</taxon>
        <taxon>ecological metagenomes</taxon>
    </lineage>
</organism>
<name>A0A382TMQ4_9ZZZZ</name>
<feature type="non-terminal residue" evidence="1">
    <location>
        <position position="40"/>
    </location>
</feature>
<gene>
    <name evidence="1" type="ORF">METZ01_LOCUS375615</name>
</gene>
<dbReference type="AlphaFoldDB" id="A0A382TMQ4"/>
<protein>
    <submittedName>
        <fullName evidence="1">Uncharacterized protein</fullName>
    </submittedName>
</protein>
<evidence type="ECO:0000313" key="1">
    <source>
        <dbReference type="EMBL" id="SVD22761.1"/>
    </source>
</evidence>
<accession>A0A382TMQ4</accession>
<feature type="non-terminal residue" evidence="1">
    <location>
        <position position="1"/>
    </location>
</feature>
<sequence length="40" mass="4258">VRTLAVCVILLALASFSASDPQISNDSRIDVLWVTGTVLL</sequence>
<dbReference type="EMBL" id="UINC01137429">
    <property type="protein sequence ID" value="SVD22761.1"/>
    <property type="molecule type" value="Genomic_DNA"/>
</dbReference>